<accession>A0A1T4L4A9</accession>
<dbReference type="Proteomes" id="UP000190328">
    <property type="component" value="Unassembled WGS sequence"/>
</dbReference>
<evidence type="ECO:0000256" key="1">
    <source>
        <dbReference type="SAM" id="Coils"/>
    </source>
</evidence>
<feature type="coiled-coil region" evidence="1">
    <location>
        <begin position="43"/>
        <end position="95"/>
    </location>
</feature>
<organism evidence="2 3">
    <name type="scientific">Pilibacter termitis</name>
    <dbReference type="NCBI Taxonomy" id="263852"/>
    <lineage>
        <taxon>Bacteria</taxon>
        <taxon>Bacillati</taxon>
        <taxon>Bacillota</taxon>
        <taxon>Bacilli</taxon>
        <taxon>Lactobacillales</taxon>
        <taxon>Enterococcaceae</taxon>
        <taxon>Pilibacter</taxon>
    </lineage>
</organism>
<dbReference type="AlphaFoldDB" id="A0A1T4L4A9"/>
<evidence type="ECO:0000313" key="2">
    <source>
        <dbReference type="EMBL" id="SJZ49544.1"/>
    </source>
</evidence>
<evidence type="ECO:0000313" key="3">
    <source>
        <dbReference type="Proteomes" id="UP000190328"/>
    </source>
</evidence>
<name>A0A1T4L4A9_9ENTE</name>
<dbReference type="EMBL" id="FUXI01000004">
    <property type="protein sequence ID" value="SJZ49544.1"/>
    <property type="molecule type" value="Genomic_DNA"/>
</dbReference>
<dbReference type="RefSeq" id="WP_078806494.1">
    <property type="nucleotide sequence ID" value="NZ_FUXI01000004.1"/>
</dbReference>
<reference evidence="2 3" key="1">
    <citation type="submission" date="2017-02" db="EMBL/GenBank/DDBJ databases">
        <authorList>
            <person name="Peterson S.W."/>
        </authorList>
    </citation>
    <scope>NUCLEOTIDE SEQUENCE [LARGE SCALE GENOMIC DNA]</scope>
    <source>
        <strain evidence="2 3">ATCC BAA-1030</strain>
    </source>
</reference>
<keyword evidence="3" id="KW-1185">Reference proteome</keyword>
<sequence>MNMTKNTLEHFLLSEEKHFLGVEVEKVSEEEIKGVSELVEGELKKKHEELMELVERENELEEKTRLKQALLEQQMELLEQEQERIEKEFKHEITNLNNLRELRQEDLDYFSTLKLGIKLGERLARVKSVNG</sequence>
<gene>
    <name evidence="2" type="ORF">SAMN02745116_00536</name>
</gene>
<proteinExistence type="predicted"/>
<keyword evidence="1" id="KW-0175">Coiled coil</keyword>
<protein>
    <submittedName>
        <fullName evidence="2">Uncharacterized protein</fullName>
    </submittedName>
</protein>